<gene>
    <name evidence="8" type="ORF">EZI54_00085</name>
</gene>
<evidence type="ECO:0000313" key="9">
    <source>
        <dbReference type="Proteomes" id="UP000313645"/>
    </source>
</evidence>
<evidence type="ECO:0000256" key="4">
    <source>
        <dbReference type="ARBA" id="ARBA00023136"/>
    </source>
</evidence>
<dbReference type="Gene3D" id="3.30.1150.10">
    <property type="match status" value="1"/>
</dbReference>
<feature type="compositionally biased region" description="Basic and acidic residues" evidence="5">
    <location>
        <begin position="126"/>
        <end position="146"/>
    </location>
</feature>
<dbReference type="NCBIfam" id="TIGR01352">
    <property type="entry name" value="tonB_Cterm"/>
    <property type="match status" value="1"/>
</dbReference>
<dbReference type="SUPFAM" id="SSF74653">
    <property type="entry name" value="TolA/TonB C-terminal domain"/>
    <property type="match status" value="1"/>
</dbReference>
<name>A0ABY1ZQJ6_9GAMM</name>
<proteinExistence type="predicted"/>
<comment type="subcellular location">
    <subcellularLocation>
        <location evidence="1">Membrane</location>
        <topology evidence="1">Single-pass membrane protein</topology>
    </subcellularLocation>
</comment>
<reference evidence="8 9" key="1">
    <citation type="submission" date="2019-02" db="EMBL/GenBank/DDBJ databases">
        <title>Marinobacter halodurans sp. nov., a marine bacterium isolated from sea tidal flat.</title>
        <authorList>
            <person name="Yoo Y."/>
            <person name="Lee D.W."/>
            <person name="Kim B.S."/>
            <person name="Kim J.-J."/>
        </authorList>
    </citation>
    <scope>NUCLEOTIDE SEQUENCE [LARGE SCALE GENOMIC DNA]</scope>
    <source>
        <strain evidence="8 9">YJ-S3-2</strain>
    </source>
</reference>
<accession>A0ABY1ZQJ6</accession>
<feature type="compositionally biased region" description="Polar residues" evidence="5">
    <location>
        <begin position="149"/>
        <end position="161"/>
    </location>
</feature>
<feature type="domain" description="TonB C-terminal" evidence="7">
    <location>
        <begin position="230"/>
        <end position="272"/>
    </location>
</feature>
<dbReference type="Proteomes" id="UP000313645">
    <property type="component" value="Unassembled WGS sequence"/>
</dbReference>
<evidence type="ECO:0000256" key="3">
    <source>
        <dbReference type="ARBA" id="ARBA00022989"/>
    </source>
</evidence>
<keyword evidence="9" id="KW-1185">Reference proteome</keyword>
<sequence>MAASDGLPSPDDRSQLRPRFALILALSACVHLLLFILFPDDFWQPDAPHDIGSLSIEIVRNKPEPAPQPHLKQKQPAARQPDSAEQRQHLPRNNAEKTDLRGTDFDAPVEDTPVAGESKPTQPHVNAEDERTRIAEGHPDRTDRATARPQVTSNRSSTSVPEKQEKKLQAPQGMKSLSDQELAGARAGSKDSEIERRRIQMVNHFLARMQIQVDERFRRPLDAKAYEEGIIAFELDPSGYLLSARIVQSSGNTRLDASALQAIRAVPRFEVPDSPIVAARYYRYLTFRYTGE</sequence>
<evidence type="ECO:0000259" key="7">
    <source>
        <dbReference type="Pfam" id="PF03544"/>
    </source>
</evidence>
<feature type="region of interest" description="Disordered" evidence="5">
    <location>
        <begin position="62"/>
        <end position="192"/>
    </location>
</feature>
<evidence type="ECO:0000256" key="6">
    <source>
        <dbReference type="SAM" id="Phobius"/>
    </source>
</evidence>
<dbReference type="EMBL" id="SJDL01000001">
    <property type="protein sequence ID" value="TBW59397.1"/>
    <property type="molecule type" value="Genomic_DNA"/>
</dbReference>
<dbReference type="InterPro" id="IPR037682">
    <property type="entry name" value="TonB_C"/>
</dbReference>
<dbReference type="RefSeq" id="WP_131477813.1">
    <property type="nucleotide sequence ID" value="NZ_SJDL01000001.1"/>
</dbReference>
<dbReference type="Pfam" id="PF03544">
    <property type="entry name" value="TonB_C"/>
    <property type="match status" value="1"/>
</dbReference>
<organism evidence="8 9">
    <name type="scientific">Marinobacter halodurans</name>
    <dbReference type="NCBI Taxonomy" id="2528979"/>
    <lineage>
        <taxon>Bacteria</taxon>
        <taxon>Pseudomonadati</taxon>
        <taxon>Pseudomonadota</taxon>
        <taxon>Gammaproteobacteria</taxon>
        <taxon>Pseudomonadales</taxon>
        <taxon>Marinobacteraceae</taxon>
        <taxon>Marinobacter</taxon>
    </lineage>
</organism>
<evidence type="ECO:0000313" key="8">
    <source>
        <dbReference type="EMBL" id="TBW59397.1"/>
    </source>
</evidence>
<protein>
    <submittedName>
        <fullName evidence="8">TonB family protein</fullName>
    </submittedName>
</protein>
<comment type="caution">
    <text evidence="8">The sequence shown here is derived from an EMBL/GenBank/DDBJ whole genome shotgun (WGS) entry which is preliminary data.</text>
</comment>
<feature type="transmembrane region" description="Helical" evidence="6">
    <location>
        <begin position="20"/>
        <end position="38"/>
    </location>
</feature>
<evidence type="ECO:0000256" key="5">
    <source>
        <dbReference type="SAM" id="MobiDB-lite"/>
    </source>
</evidence>
<feature type="compositionally biased region" description="Basic and acidic residues" evidence="5">
    <location>
        <begin position="82"/>
        <end position="104"/>
    </location>
</feature>
<keyword evidence="4 6" id="KW-0472">Membrane</keyword>
<keyword evidence="2 6" id="KW-0812">Transmembrane</keyword>
<evidence type="ECO:0000256" key="1">
    <source>
        <dbReference type="ARBA" id="ARBA00004167"/>
    </source>
</evidence>
<dbReference type="InterPro" id="IPR006260">
    <property type="entry name" value="TonB/TolA_C"/>
</dbReference>
<keyword evidence="3 6" id="KW-1133">Transmembrane helix</keyword>
<evidence type="ECO:0000256" key="2">
    <source>
        <dbReference type="ARBA" id="ARBA00022692"/>
    </source>
</evidence>